<feature type="compositionally biased region" description="Polar residues" evidence="3">
    <location>
        <begin position="459"/>
        <end position="471"/>
    </location>
</feature>
<keyword evidence="6" id="KW-1185">Reference proteome</keyword>
<evidence type="ECO:0000313" key="6">
    <source>
        <dbReference type="Proteomes" id="UP000467700"/>
    </source>
</evidence>
<dbReference type="GO" id="GO:0017108">
    <property type="term" value="F:5'-flap endonuclease activity"/>
    <property type="evidence" value="ECO:0007669"/>
    <property type="project" value="TreeGrafter"/>
</dbReference>
<dbReference type="SMART" id="SM00484">
    <property type="entry name" value="XPGI"/>
    <property type="match status" value="1"/>
</dbReference>
<dbReference type="CDD" id="cd09870">
    <property type="entry name" value="PIN_YEN1"/>
    <property type="match status" value="1"/>
</dbReference>
<evidence type="ECO:0000256" key="3">
    <source>
        <dbReference type="SAM" id="MobiDB-lite"/>
    </source>
</evidence>
<dbReference type="PANTHER" id="PTHR11081:SF75">
    <property type="entry name" value="ENDONUCLEASE, PUTATIVE (AFU_ORTHOLOGUE AFUA_3G13260)-RELATED"/>
    <property type="match status" value="1"/>
</dbReference>
<dbReference type="GO" id="GO:0006281">
    <property type="term" value="P:DNA repair"/>
    <property type="evidence" value="ECO:0007669"/>
    <property type="project" value="UniProtKB-ARBA"/>
</dbReference>
<dbReference type="InterPro" id="IPR006086">
    <property type="entry name" value="XPG-I_dom"/>
</dbReference>
<dbReference type="Proteomes" id="UP000467700">
    <property type="component" value="Unassembled WGS sequence"/>
</dbReference>
<evidence type="ECO:0000256" key="2">
    <source>
        <dbReference type="ARBA" id="ARBA00022801"/>
    </source>
</evidence>
<protein>
    <recommendedName>
        <fullName evidence="4">XPG-I domain-containing protein</fullName>
    </recommendedName>
</protein>
<dbReference type="InterPro" id="IPR006085">
    <property type="entry name" value="XPG_DNA_repair_N"/>
</dbReference>
<accession>A0A8S0XMC1</accession>
<feature type="region of interest" description="Disordered" evidence="3">
    <location>
        <begin position="447"/>
        <end position="471"/>
    </location>
</feature>
<feature type="domain" description="XPG-I" evidence="4">
    <location>
        <begin position="115"/>
        <end position="192"/>
    </location>
</feature>
<gene>
    <name evidence="5" type="ORF">AAE3_LOCUS2776</name>
</gene>
<organism evidence="5 6">
    <name type="scientific">Cyclocybe aegerita</name>
    <name type="common">Black poplar mushroom</name>
    <name type="synonym">Agrocybe aegerita</name>
    <dbReference type="NCBI Taxonomy" id="1973307"/>
    <lineage>
        <taxon>Eukaryota</taxon>
        <taxon>Fungi</taxon>
        <taxon>Dikarya</taxon>
        <taxon>Basidiomycota</taxon>
        <taxon>Agaricomycotina</taxon>
        <taxon>Agaricomycetes</taxon>
        <taxon>Agaricomycetidae</taxon>
        <taxon>Agaricales</taxon>
        <taxon>Agaricineae</taxon>
        <taxon>Bolbitiaceae</taxon>
        <taxon>Cyclocybe</taxon>
    </lineage>
</organism>
<evidence type="ECO:0000259" key="4">
    <source>
        <dbReference type="SMART" id="SM00484"/>
    </source>
</evidence>
<keyword evidence="2" id="KW-0378">Hydrolase</keyword>
<dbReference type="SUPFAM" id="SSF47807">
    <property type="entry name" value="5' to 3' exonuclease, C-terminal subdomain"/>
    <property type="match status" value="1"/>
</dbReference>
<dbReference type="Pfam" id="PF00752">
    <property type="entry name" value="XPG_N"/>
    <property type="match status" value="1"/>
</dbReference>
<proteinExistence type="predicted"/>
<dbReference type="InterPro" id="IPR029060">
    <property type="entry name" value="PIN-like_dom_sf"/>
</dbReference>
<dbReference type="PRINTS" id="PR00853">
    <property type="entry name" value="XPGRADSUPER"/>
</dbReference>
<feature type="compositionally biased region" description="Basic residues" evidence="3">
    <location>
        <begin position="447"/>
        <end position="457"/>
    </location>
</feature>
<dbReference type="OrthoDB" id="3005703at2759"/>
<dbReference type="AlphaFoldDB" id="A0A8S0XMC1"/>
<dbReference type="EMBL" id="CACVBS010000029">
    <property type="protein sequence ID" value="CAA7260307.1"/>
    <property type="molecule type" value="Genomic_DNA"/>
</dbReference>
<evidence type="ECO:0000256" key="1">
    <source>
        <dbReference type="ARBA" id="ARBA00022722"/>
    </source>
</evidence>
<dbReference type="Pfam" id="PF00867">
    <property type="entry name" value="XPG_I"/>
    <property type="match status" value="1"/>
</dbReference>
<dbReference type="SUPFAM" id="SSF88723">
    <property type="entry name" value="PIN domain-like"/>
    <property type="match status" value="1"/>
</dbReference>
<keyword evidence="1" id="KW-0540">Nuclease</keyword>
<sequence>MGINELWDILKPAQEVVNLRELATIEGYQRNPRGNRTLYIGVDIYAIMGQCNSAAQASVHGLSGIEILFFKLCLFLRYPIVWIFVFDGPSRPVKNGKAPLSHQPSWVEPVKQLVKLFGFHVHEAPGEGEAELSKMNSIGILDAIITTDSDALVLGARYILRSTPQSQSPTTHKEDFVAYDANTIEHDPELGLTRGALLLIALLMGGDYSNGVDKCGRVVAHALTHSGFGDTLLNAFLSMPEDQFCLFVEGRWIDSLRHELRTNSHGHLRSRRPQLASVLSASFASHTVIALSAWGLQLPDLEAISSFCSIQLGLAEPHLLLQTLSSNMWEGVFFQMLFSANCVYNLDTGLLSAGDLHALILTAYEKKRQTLRKWKIAPWYTVSISTTGFRKLAFPGLESAQLEVGSDAAEGEEATRKVAKTLQLWVPGCYLPQGLLDTFNFSSREGKRHKSGSHARSKPYSTQNLTASAGPSMTCIKIH</sequence>
<evidence type="ECO:0000313" key="5">
    <source>
        <dbReference type="EMBL" id="CAA7260307.1"/>
    </source>
</evidence>
<dbReference type="Gene3D" id="3.40.50.1010">
    <property type="entry name" value="5'-nuclease"/>
    <property type="match status" value="2"/>
</dbReference>
<name>A0A8S0XMC1_CYCAE</name>
<dbReference type="InterPro" id="IPR036279">
    <property type="entry name" value="5-3_exonuclease_C_sf"/>
</dbReference>
<dbReference type="InterPro" id="IPR006084">
    <property type="entry name" value="XPG/Rad2"/>
</dbReference>
<dbReference type="PANTHER" id="PTHR11081">
    <property type="entry name" value="FLAP ENDONUCLEASE FAMILY MEMBER"/>
    <property type="match status" value="1"/>
</dbReference>
<reference evidence="5 6" key="1">
    <citation type="submission" date="2020-01" db="EMBL/GenBank/DDBJ databases">
        <authorList>
            <person name="Gupta K D."/>
        </authorList>
    </citation>
    <scope>NUCLEOTIDE SEQUENCE [LARGE SCALE GENOMIC DNA]</scope>
</reference>
<comment type="caution">
    <text evidence="5">The sequence shown here is derived from an EMBL/GenBank/DDBJ whole genome shotgun (WGS) entry which is preliminary data.</text>
</comment>